<name>A0A4E0RD96_FASHE</name>
<evidence type="ECO:0000256" key="1">
    <source>
        <dbReference type="ARBA" id="ARBA00022741"/>
    </source>
</evidence>
<evidence type="ECO:0000313" key="4">
    <source>
        <dbReference type="EMBL" id="THD25443.1"/>
    </source>
</evidence>
<keyword evidence="4" id="KW-0645">Protease</keyword>
<reference evidence="4" key="1">
    <citation type="submission" date="2019-03" db="EMBL/GenBank/DDBJ databases">
        <title>Improved annotation for the trematode Fasciola hepatica.</title>
        <authorList>
            <person name="Choi Y.-J."/>
            <person name="Martin J."/>
            <person name="Mitreva M."/>
        </authorList>
    </citation>
    <scope>NUCLEOTIDE SEQUENCE [LARGE SCALE GENOMIC DNA]</scope>
</reference>
<dbReference type="EMBL" id="JXXN02001140">
    <property type="protein sequence ID" value="THD25443.1"/>
    <property type="molecule type" value="Genomic_DNA"/>
</dbReference>
<accession>A0A4E0RD96</accession>
<gene>
    <name evidence="4" type="ORF">D915_003750</name>
</gene>
<dbReference type="AlphaFoldDB" id="A0A4E0RD96"/>
<sequence>MLLFEASSNGETLLARAVVKKTEVYLIRIINSVLVRKYVDERACMVRKRFELDRSKEACILSFEVDTVGGARYDEQAGGDNEVRRTMLELINWLDVFDPRGNAKVPMASNHHDTYDPALVSLVCVGQR</sequence>
<dbReference type="InterPro" id="IPR027417">
    <property type="entry name" value="P-loop_NTPase"/>
</dbReference>
<organism evidence="4 5">
    <name type="scientific">Fasciola hepatica</name>
    <name type="common">Liver fluke</name>
    <dbReference type="NCBI Taxonomy" id="6192"/>
    <lineage>
        <taxon>Eukaryota</taxon>
        <taxon>Metazoa</taxon>
        <taxon>Spiralia</taxon>
        <taxon>Lophotrochozoa</taxon>
        <taxon>Platyhelminthes</taxon>
        <taxon>Trematoda</taxon>
        <taxon>Digenea</taxon>
        <taxon>Plagiorchiida</taxon>
        <taxon>Echinostomata</taxon>
        <taxon>Echinostomatoidea</taxon>
        <taxon>Fasciolidae</taxon>
        <taxon>Fasciola</taxon>
    </lineage>
</organism>
<comment type="caution">
    <text evidence="4">The sequence shown here is derived from an EMBL/GenBank/DDBJ whole genome shotgun (WGS) entry which is preliminary data.</text>
</comment>
<keyword evidence="5" id="KW-1185">Reference proteome</keyword>
<dbReference type="Pfam" id="PF00004">
    <property type="entry name" value="AAA"/>
    <property type="match status" value="1"/>
</dbReference>
<keyword evidence="2" id="KW-0067">ATP-binding</keyword>
<feature type="domain" description="ATPase AAA-type core" evidence="3">
    <location>
        <begin position="8"/>
        <end position="120"/>
    </location>
</feature>
<dbReference type="InterPro" id="IPR050221">
    <property type="entry name" value="26S_Proteasome_ATPase"/>
</dbReference>
<dbReference type="InterPro" id="IPR003959">
    <property type="entry name" value="ATPase_AAA_core"/>
</dbReference>
<evidence type="ECO:0000259" key="3">
    <source>
        <dbReference type="Pfam" id="PF00004"/>
    </source>
</evidence>
<dbReference type="GO" id="GO:0016887">
    <property type="term" value="F:ATP hydrolysis activity"/>
    <property type="evidence" value="ECO:0007669"/>
    <property type="project" value="InterPro"/>
</dbReference>
<keyword evidence="4" id="KW-0378">Hydrolase</keyword>
<dbReference type="GO" id="GO:0005524">
    <property type="term" value="F:ATP binding"/>
    <property type="evidence" value="ECO:0007669"/>
    <property type="project" value="UniProtKB-KW"/>
</dbReference>
<dbReference type="GO" id="GO:0008233">
    <property type="term" value="F:peptidase activity"/>
    <property type="evidence" value="ECO:0007669"/>
    <property type="project" value="UniProtKB-KW"/>
</dbReference>
<dbReference type="PANTHER" id="PTHR23073">
    <property type="entry name" value="26S PROTEASOME REGULATORY SUBUNIT"/>
    <property type="match status" value="1"/>
</dbReference>
<evidence type="ECO:0000256" key="2">
    <source>
        <dbReference type="ARBA" id="ARBA00022840"/>
    </source>
</evidence>
<keyword evidence="1" id="KW-0547">Nucleotide-binding</keyword>
<protein>
    <submittedName>
        <fullName evidence="4">26S protease regulatory subunit 7</fullName>
    </submittedName>
</protein>
<evidence type="ECO:0000313" key="5">
    <source>
        <dbReference type="Proteomes" id="UP000230066"/>
    </source>
</evidence>
<dbReference type="GO" id="GO:0006508">
    <property type="term" value="P:proteolysis"/>
    <property type="evidence" value="ECO:0007669"/>
    <property type="project" value="UniProtKB-KW"/>
</dbReference>
<dbReference type="Gene3D" id="3.40.50.300">
    <property type="entry name" value="P-loop containing nucleotide triphosphate hydrolases"/>
    <property type="match status" value="1"/>
</dbReference>
<dbReference type="Proteomes" id="UP000230066">
    <property type="component" value="Unassembled WGS sequence"/>
</dbReference>
<dbReference type="SUPFAM" id="SSF52540">
    <property type="entry name" value="P-loop containing nucleoside triphosphate hydrolases"/>
    <property type="match status" value="1"/>
</dbReference>
<proteinExistence type="predicted"/>